<evidence type="ECO:0000256" key="3">
    <source>
        <dbReference type="ARBA" id="ARBA00022722"/>
    </source>
</evidence>
<dbReference type="Pfam" id="PF01934">
    <property type="entry name" value="HepT-like"/>
    <property type="match status" value="1"/>
</dbReference>
<protein>
    <recommendedName>
        <fullName evidence="9">DUF86 domain-containing protein</fullName>
    </recommendedName>
</protein>
<evidence type="ECO:0000256" key="1">
    <source>
        <dbReference type="ARBA" id="ARBA00022553"/>
    </source>
</evidence>
<dbReference type="Gene3D" id="1.20.120.580">
    <property type="entry name" value="bsu32300-like"/>
    <property type="match status" value="1"/>
</dbReference>
<name>K9YQR7_CYASC</name>
<evidence type="ECO:0000313" key="8">
    <source>
        <dbReference type="Proteomes" id="UP000010483"/>
    </source>
</evidence>
<evidence type="ECO:0000256" key="2">
    <source>
        <dbReference type="ARBA" id="ARBA00022649"/>
    </source>
</evidence>
<dbReference type="HOGENOM" id="CLU_142825_3_3_3"/>
<dbReference type="EMBL" id="CP003940">
    <property type="protein sequence ID" value="AFZ48458.1"/>
    <property type="molecule type" value="Genomic_DNA"/>
</dbReference>
<proteinExistence type="inferred from homology"/>
<dbReference type="InterPro" id="IPR037038">
    <property type="entry name" value="HepT-like_sf"/>
</dbReference>
<dbReference type="PANTHER" id="PTHR34139:SF1">
    <property type="entry name" value="RNASE MJ1380-RELATED"/>
    <property type="match status" value="1"/>
</dbReference>
<evidence type="ECO:0000256" key="6">
    <source>
        <dbReference type="ARBA" id="ARBA00024207"/>
    </source>
</evidence>
<dbReference type="AlphaFoldDB" id="K9YQR7"/>
<accession>K9YQR7</accession>
<sequence>MNRNQEAILDLIKACNLIIEFCANLDQTSFLNDEKTQSSVLYQIVIIGEAVNRLTPDFIANHPQIPFNAIRGMRNRVVHEYKEVDDHILWEVTQSNIPELLAQIESINKSESSDKDPYRF</sequence>
<dbReference type="GO" id="GO:0000166">
    <property type="term" value="F:nucleotide binding"/>
    <property type="evidence" value="ECO:0007669"/>
    <property type="project" value="UniProtKB-KW"/>
</dbReference>
<keyword evidence="1" id="KW-0597">Phosphoprotein</keyword>
<dbReference type="GO" id="GO:0016787">
    <property type="term" value="F:hydrolase activity"/>
    <property type="evidence" value="ECO:0007669"/>
    <property type="project" value="UniProtKB-KW"/>
</dbReference>
<keyword evidence="8" id="KW-1185">Reference proteome</keyword>
<evidence type="ECO:0000256" key="4">
    <source>
        <dbReference type="ARBA" id="ARBA00022741"/>
    </source>
</evidence>
<dbReference type="InterPro" id="IPR051813">
    <property type="entry name" value="HepT_RNase_toxin"/>
</dbReference>
<keyword evidence="3" id="KW-0540">Nuclease</keyword>
<dbReference type="InterPro" id="IPR008201">
    <property type="entry name" value="HepT-like"/>
</dbReference>
<dbReference type="eggNOG" id="COG2361">
    <property type="taxonomic scope" value="Bacteria"/>
</dbReference>
<dbReference type="PANTHER" id="PTHR34139">
    <property type="entry name" value="UPF0331 PROTEIN MJ0127"/>
    <property type="match status" value="1"/>
</dbReference>
<evidence type="ECO:0008006" key="9">
    <source>
        <dbReference type="Google" id="ProtNLM"/>
    </source>
</evidence>
<dbReference type="BioCyc" id="CSTA292563:G1353-2517-MONOMER"/>
<keyword evidence="4" id="KW-0547">Nucleotide-binding</keyword>
<dbReference type="STRING" id="292563.Cyast_2515"/>
<reference evidence="8" key="1">
    <citation type="journal article" date="2013" name="Proc. Natl. Acad. Sci. U.S.A.">
        <title>Improving the coverage of the cyanobacterial phylum using diversity-driven genome sequencing.</title>
        <authorList>
            <person name="Shih P.M."/>
            <person name="Wu D."/>
            <person name="Latifi A."/>
            <person name="Axen S.D."/>
            <person name="Fewer D.P."/>
            <person name="Talla E."/>
            <person name="Calteau A."/>
            <person name="Cai F."/>
            <person name="Tandeau de Marsac N."/>
            <person name="Rippka R."/>
            <person name="Herdman M."/>
            <person name="Sivonen K."/>
            <person name="Coursin T."/>
            <person name="Laurent T."/>
            <person name="Goodwin L."/>
            <person name="Nolan M."/>
            <person name="Davenport K.W."/>
            <person name="Han C.S."/>
            <person name="Rubin E.M."/>
            <person name="Eisen J.A."/>
            <person name="Woyke T."/>
            <person name="Gugger M."/>
            <person name="Kerfeld C.A."/>
        </authorList>
    </citation>
    <scope>NUCLEOTIDE SEQUENCE [LARGE SCALE GENOMIC DNA]</scope>
    <source>
        <strain evidence="8">ATCC 29140 / PCC 7202</strain>
    </source>
</reference>
<keyword evidence="5" id="KW-0378">Hydrolase</keyword>
<dbReference type="KEGG" id="csn:Cyast_2515"/>
<evidence type="ECO:0000256" key="5">
    <source>
        <dbReference type="ARBA" id="ARBA00022801"/>
    </source>
</evidence>
<dbReference type="GO" id="GO:0110001">
    <property type="term" value="C:toxin-antitoxin complex"/>
    <property type="evidence" value="ECO:0007669"/>
    <property type="project" value="InterPro"/>
</dbReference>
<dbReference type="GO" id="GO:0004540">
    <property type="term" value="F:RNA nuclease activity"/>
    <property type="evidence" value="ECO:0007669"/>
    <property type="project" value="InterPro"/>
</dbReference>
<organism evidence="7 8">
    <name type="scientific">Cyanobacterium stanieri (strain ATCC 29140 / PCC 7202)</name>
    <dbReference type="NCBI Taxonomy" id="292563"/>
    <lineage>
        <taxon>Bacteria</taxon>
        <taxon>Bacillati</taxon>
        <taxon>Cyanobacteriota</taxon>
        <taxon>Cyanophyceae</taxon>
        <taxon>Oscillatoriophycideae</taxon>
        <taxon>Chroococcales</taxon>
        <taxon>Geminocystaceae</taxon>
        <taxon>Cyanobacterium</taxon>
    </lineage>
</organism>
<dbReference type="Proteomes" id="UP000010483">
    <property type="component" value="Chromosome"/>
</dbReference>
<gene>
    <name evidence="7" type="ordered locus">Cyast_2515</name>
</gene>
<keyword evidence="2" id="KW-1277">Toxin-antitoxin system</keyword>
<evidence type="ECO:0000313" key="7">
    <source>
        <dbReference type="EMBL" id="AFZ48458.1"/>
    </source>
</evidence>
<comment type="similarity">
    <text evidence="6">Belongs to the HepT RNase toxin family.</text>
</comment>